<reference evidence="15" key="1">
    <citation type="submission" date="2018-05" db="EMBL/GenBank/DDBJ databases">
        <authorList>
            <person name="Lanie J.A."/>
            <person name="Ng W.-L."/>
            <person name="Kazmierczak K.M."/>
            <person name="Andrzejewski T.M."/>
            <person name="Davidsen T.M."/>
            <person name="Wayne K.J."/>
            <person name="Tettelin H."/>
            <person name="Glass J.I."/>
            <person name="Rusch D."/>
            <person name="Podicherti R."/>
            <person name="Tsui H.-C.T."/>
            <person name="Winkler M.E."/>
        </authorList>
    </citation>
    <scope>NUCLEOTIDE SEQUENCE</scope>
</reference>
<dbReference type="PROSITE" id="PS51194">
    <property type="entry name" value="HELICASE_CTER"/>
    <property type="match status" value="1"/>
</dbReference>
<keyword evidence="10" id="KW-0413">Isomerase</keyword>
<dbReference type="GO" id="GO:0016787">
    <property type="term" value="F:hydrolase activity"/>
    <property type="evidence" value="ECO:0007669"/>
    <property type="project" value="UniProtKB-KW"/>
</dbReference>
<evidence type="ECO:0000256" key="3">
    <source>
        <dbReference type="ARBA" id="ARBA00022723"/>
    </source>
</evidence>
<dbReference type="SUPFAM" id="SSF52540">
    <property type="entry name" value="P-loop containing nucleoside triphosphate hydrolases"/>
    <property type="match status" value="1"/>
</dbReference>
<evidence type="ECO:0000256" key="2">
    <source>
        <dbReference type="ARBA" id="ARBA00022705"/>
    </source>
</evidence>
<dbReference type="PANTHER" id="PTHR30580">
    <property type="entry name" value="PRIMOSOMAL PROTEIN N"/>
    <property type="match status" value="1"/>
</dbReference>
<dbReference type="EMBL" id="UINC01001101">
    <property type="protein sequence ID" value="SUZ70782.1"/>
    <property type="molecule type" value="Genomic_DNA"/>
</dbReference>
<dbReference type="SMART" id="SM00490">
    <property type="entry name" value="HELICc"/>
    <property type="match status" value="1"/>
</dbReference>
<dbReference type="SMART" id="SM00487">
    <property type="entry name" value="DEXDc"/>
    <property type="match status" value="1"/>
</dbReference>
<keyword evidence="1" id="KW-0639">Primosome</keyword>
<evidence type="ECO:0000256" key="1">
    <source>
        <dbReference type="ARBA" id="ARBA00022515"/>
    </source>
</evidence>
<evidence type="ECO:0000259" key="14">
    <source>
        <dbReference type="PROSITE" id="PS51194"/>
    </source>
</evidence>
<dbReference type="NCBIfam" id="NF004067">
    <property type="entry name" value="PRK05580.1-4"/>
    <property type="match status" value="1"/>
</dbReference>
<dbReference type="CDD" id="cd18804">
    <property type="entry name" value="SF2_C_priA"/>
    <property type="match status" value="1"/>
</dbReference>
<dbReference type="Gene3D" id="3.40.50.300">
    <property type="entry name" value="P-loop containing nucleotide triphosphate hydrolases"/>
    <property type="match status" value="2"/>
</dbReference>
<dbReference type="GO" id="GO:0006269">
    <property type="term" value="P:DNA replication, synthesis of primer"/>
    <property type="evidence" value="ECO:0007669"/>
    <property type="project" value="UniProtKB-KW"/>
</dbReference>
<evidence type="ECO:0000256" key="9">
    <source>
        <dbReference type="ARBA" id="ARBA00023125"/>
    </source>
</evidence>
<dbReference type="AlphaFoldDB" id="A0A381PUN5"/>
<evidence type="ECO:0000256" key="4">
    <source>
        <dbReference type="ARBA" id="ARBA00022741"/>
    </source>
</evidence>
<keyword evidence="9" id="KW-0238">DNA-binding</keyword>
<dbReference type="HAMAP" id="MF_00983">
    <property type="entry name" value="PriA"/>
    <property type="match status" value="1"/>
</dbReference>
<dbReference type="Pfam" id="PF17764">
    <property type="entry name" value="PriA_3primeBD"/>
    <property type="match status" value="1"/>
</dbReference>
<feature type="domain" description="Helicase ATP-binding" evidence="13">
    <location>
        <begin position="143"/>
        <end position="308"/>
    </location>
</feature>
<dbReference type="GO" id="GO:0006270">
    <property type="term" value="P:DNA replication initiation"/>
    <property type="evidence" value="ECO:0007669"/>
    <property type="project" value="TreeGrafter"/>
</dbReference>
<dbReference type="InterPro" id="IPR042115">
    <property type="entry name" value="PriA_3primeBD_sf"/>
</dbReference>
<dbReference type="InterPro" id="IPR027417">
    <property type="entry name" value="P-loop_NTPase"/>
</dbReference>
<evidence type="ECO:0000256" key="7">
    <source>
        <dbReference type="ARBA" id="ARBA00022833"/>
    </source>
</evidence>
<keyword evidence="2" id="KW-0235">DNA replication</keyword>
<dbReference type="PANTHER" id="PTHR30580:SF0">
    <property type="entry name" value="PRIMOSOMAL PROTEIN N"/>
    <property type="match status" value="1"/>
</dbReference>
<dbReference type="GO" id="GO:1990077">
    <property type="term" value="C:primosome complex"/>
    <property type="evidence" value="ECO:0007669"/>
    <property type="project" value="UniProtKB-KW"/>
</dbReference>
<protein>
    <recommendedName>
        <fullName evidence="11">DNA 3'-5' helicase</fullName>
        <ecNumber evidence="11">5.6.2.4</ecNumber>
    </recommendedName>
</protein>
<dbReference type="InterPro" id="IPR005259">
    <property type="entry name" value="PriA"/>
</dbReference>
<dbReference type="GO" id="GO:0003677">
    <property type="term" value="F:DNA binding"/>
    <property type="evidence" value="ECO:0007669"/>
    <property type="project" value="UniProtKB-KW"/>
</dbReference>
<dbReference type="InterPro" id="IPR014001">
    <property type="entry name" value="Helicase_ATP-bd"/>
</dbReference>
<evidence type="ECO:0000256" key="12">
    <source>
        <dbReference type="ARBA" id="ARBA00048988"/>
    </source>
</evidence>
<dbReference type="GO" id="GO:0005524">
    <property type="term" value="F:ATP binding"/>
    <property type="evidence" value="ECO:0007669"/>
    <property type="project" value="UniProtKB-KW"/>
</dbReference>
<keyword evidence="5" id="KW-0378">Hydrolase</keyword>
<keyword evidence="7" id="KW-0862">Zinc</keyword>
<dbReference type="EC" id="5.6.2.4" evidence="11"/>
<dbReference type="InterPro" id="IPR041222">
    <property type="entry name" value="PriA_3primeBD"/>
</dbReference>
<proteinExistence type="inferred from homology"/>
<feature type="domain" description="Helicase C-terminal" evidence="14">
    <location>
        <begin position="402"/>
        <end position="559"/>
    </location>
</feature>
<evidence type="ECO:0000256" key="5">
    <source>
        <dbReference type="ARBA" id="ARBA00022801"/>
    </source>
</evidence>
<dbReference type="InterPro" id="IPR041236">
    <property type="entry name" value="PriA_C"/>
</dbReference>
<evidence type="ECO:0000256" key="10">
    <source>
        <dbReference type="ARBA" id="ARBA00023235"/>
    </source>
</evidence>
<evidence type="ECO:0000313" key="15">
    <source>
        <dbReference type="EMBL" id="SUZ70782.1"/>
    </source>
</evidence>
<dbReference type="Gene3D" id="3.40.1440.60">
    <property type="entry name" value="PriA, 3(prime) DNA-binding domain"/>
    <property type="match status" value="1"/>
</dbReference>
<keyword evidence="6" id="KW-0347">Helicase</keyword>
<evidence type="ECO:0000256" key="6">
    <source>
        <dbReference type="ARBA" id="ARBA00022806"/>
    </source>
</evidence>
<dbReference type="Pfam" id="PF00271">
    <property type="entry name" value="Helicase_C"/>
    <property type="match status" value="1"/>
</dbReference>
<dbReference type="GO" id="GO:0043138">
    <property type="term" value="F:3'-5' DNA helicase activity"/>
    <property type="evidence" value="ECO:0007669"/>
    <property type="project" value="UniProtKB-EC"/>
</dbReference>
<dbReference type="InterPro" id="IPR001650">
    <property type="entry name" value="Helicase_C-like"/>
</dbReference>
<keyword evidence="3" id="KW-0479">Metal-binding</keyword>
<evidence type="ECO:0000256" key="8">
    <source>
        <dbReference type="ARBA" id="ARBA00022840"/>
    </source>
</evidence>
<dbReference type="GO" id="GO:0046872">
    <property type="term" value="F:metal ion binding"/>
    <property type="evidence" value="ECO:0007669"/>
    <property type="project" value="UniProtKB-KW"/>
</dbReference>
<accession>A0A381PUN5</accession>
<dbReference type="InterPro" id="IPR011545">
    <property type="entry name" value="DEAD/DEAH_box_helicase_dom"/>
</dbReference>
<dbReference type="Pfam" id="PF18319">
    <property type="entry name" value="Zn_ribbon_PriA"/>
    <property type="match status" value="1"/>
</dbReference>
<dbReference type="InterPro" id="IPR040498">
    <property type="entry name" value="PriA_CRR"/>
</dbReference>
<dbReference type="CDD" id="cd17929">
    <property type="entry name" value="DEXHc_priA"/>
    <property type="match status" value="1"/>
</dbReference>
<sequence length="656" mass="72806">MKPIEDILDTAPILKEDLLKLASWLVDYYHHPIGSVYAALLPTLARRGNSTDFDPPLIWITAETLIPTSLDRAPRQRLLWEALSSAGPVTTNEARKLGATLPLLRKLEQKGIVVSHAEPANYAINPSDIDPTAEQTAAVRNITAQLSQFGVHTLYGVTGSGKTEVYLRVIETVLKQRKQALVLVPEIALTPQTTARFVERFGAAGVIHSATSDRERFRTWTQVASGEHQILIGTRSAVFANFADLGVIIVDEEHDPSFKQTEGLRYSARDVAIIRAQMLGIPCVLGSATPSLETVANVERKRYSMARISERPGSRKMPTFRIIDIRGKRLDGGLSDPLLTVIRQHLDNNGQVLVFINRRGYAPTLCCSRCGWRAECEACDVRLTLHQSPKLLQCHHCLRRYPIPTNCPDCASDEIVALGTGTQRVEQTLEKVFPEIPILRVDRDTTRSQTQLQNLFSKLTSPSTRILVGTQMLAKGHHLPNVTLVAVVNADNGFLSPDFRGPERTAQLITQVAGRAGRAERPGEVWIQSYDPANPNLVALTESGYDGFTRTEMEHRRMAQLPPFTVMAMLRADSSNSNDAETFLLQLLTIVETFNIEAMGPVIAPLARKSGRFRHQALLVSRRRSEIQLALHAIETKVPSQNSVRWSIDVDPIDTF</sequence>
<organism evidence="15">
    <name type="scientific">marine metagenome</name>
    <dbReference type="NCBI Taxonomy" id="408172"/>
    <lineage>
        <taxon>unclassified sequences</taxon>
        <taxon>metagenomes</taxon>
        <taxon>ecological metagenomes</taxon>
    </lineage>
</organism>
<name>A0A381PUN5_9ZZZZ</name>
<dbReference type="PROSITE" id="PS51192">
    <property type="entry name" value="HELICASE_ATP_BIND_1"/>
    <property type="match status" value="1"/>
</dbReference>
<keyword evidence="8" id="KW-0067">ATP-binding</keyword>
<dbReference type="Pfam" id="PF18074">
    <property type="entry name" value="PriA_C"/>
    <property type="match status" value="1"/>
</dbReference>
<evidence type="ECO:0000259" key="13">
    <source>
        <dbReference type="PROSITE" id="PS51192"/>
    </source>
</evidence>
<dbReference type="Pfam" id="PF00270">
    <property type="entry name" value="DEAD"/>
    <property type="match status" value="1"/>
</dbReference>
<dbReference type="FunFam" id="3.40.50.300:FF:000489">
    <property type="entry name" value="Primosome assembly protein PriA"/>
    <property type="match status" value="1"/>
</dbReference>
<dbReference type="NCBIfam" id="TIGR00595">
    <property type="entry name" value="priA"/>
    <property type="match status" value="1"/>
</dbReference>
<evidence type="ECO:0000256" key="11">
    <source>
        <dbReference type="ARBA" id="ARBA00034808"/>
    </source>
</evidence>
<gene>
    <name evidence="15" type="ORF">METZ01_LOCUS23636</name>
</gene>
<dbReference type="GO" id="GO:0006310">
    <property type="term" value="P:DNA recombination"/>
    <property type="evidence" value="ECO:0007669"/>
    <property type="project" value="InterPro"/>
</dbReference>
<dbReference type="GO" id="GO:0006302">
    <property type="term" value="P:double-strand break repair"/>
    <property type="evidence" value="ECO:0007669"/>
    <property type="project" value="InterPro"/>
</dbReference>
<comment type="catalytic activity">
    <reaction evidence="12">
        <text>ATP + H2O = ADP + phosphate + H(+)</text>
        <dbReference type="Rhea" id="RHEA:13065"/>
        <dbReference type="ChEBI" id="CHEBI:15377"/>
        <dbReference type="ChEBI" id="CHEBI:15378"/>
        <dbReference type="ChEBI" id="CHEBI:30616"/>
        <dbReference type="ChEBI" id="CHEBI:43474"/>
        <dbReference type="ChEBI" id="CHEBI:456216"/>
        <dbReference type="EC" id="5.6.2.4"/>
    </reaction>
</comment>
<keyword evidence="4" id="KW-0547">Nucleotide-binding</keyword>